<keyword evidence="2" id="KW-0812">Transmembrane</keyword>
<feature type="transmembrane region" description="Helical" evidence="2">
    <location>
        <begin position="70"/>
        <end position="92"/>
    </location>
</feature>
<evidence type="ECO:0000256" key="2">
    <source>
        <dbReference type="SAM" id="Phobius"/>
    </source>
</evidence>
<sequence length="209" mass="21170">MAARPGRPRPPPAEGATVNPVEQLISRFQDLVAQVPDLVQPLIVLLAGAVPFVEGEGGAVVGVLGGLHPVVAAVAAGTGNLLCVLGVVVLTSRARAAVVTRRSDRVAVGAGAAAPEGEEGTNLAAPAGAGAKPKSNGRQRFDRWLVRFGVPGASLLGPLAVPTPFTAALLVGSGTPRGWVLLWQAVAIVLWTTVATVSAWLALQVVTLV</sequence>
<dbReference type="Proteomes" id="UP000252770">
    <property type="component" value="Unassembled WGS sequence"/>
</dbReference>
<evidence type="ECO:0000256" key="1">
    <source>
        <dbReference type="SAM" id="MobiDB-lite"/>
    </source>
</evidence>
<feature type="transmembrane region" description="Helical" evidence="2">
    <location>
        <begin position="144"/>
        <end position="161"/>
    </location>
</feature>
<comment type="caution">
    <text evidence="3">The sequence shown here is derived from an EMBL/GenBank/DDBJ whole genome shotgun (WGS) entry which is preliminary data.</text>
</comment>
<protein>
    <submittedName>
        <fullName evidence="3">Small multidrug efflux protein</fullName>
    </submittedName>
</protein>
<evidence type="ECO:0000313" key="3">
    <source>
        <dbReference type="EMBL" id="RCK70287.1"/>
    </source>
</evidence>
<name>A0A367YX22_9ACTN</name>
<reference evidence="3 4" key="1">
    <citation type="submission" date="2018-07" db="EMBL/GenBank/DDBJ databases">
        <title>Desertimonas flava gen. nov. sp. nov.</title>
        <authorList>
            <person name="Liu S."/>
        </authorList>
    </citation>
    <scope>NUCLEOTIDE SEQUENCE [LARGE SCALE GENOMIC DNA]</scope>
    <source>
        <strain evidence="3 4">16Sb5-5</strain>
    </source>
</reference>
<keyword evidence="2" id="KW-0472">Membrane</keyword>
<gene>
    <name evidence="3" type="ORF">DT076_06415</name>
</gene>
<organism evidence="3 4">
    <name type="scientific">Desertihabitans brevis</name>
    <dbReference type="NCBI Taxonomy" id="2268447"/>
    <lineage>
        <taxon>Bacteria</taxon>
        <taxon>Bacillati</taxon>
        <taxon>Actinomycetota</taxon>
        <taxon>Actinomycetes</taxon>
        <taxon>Propionibacteriales</taxon>
        <taxon>Propionibacteriaceae</taxon>
        <taxon>Desertihabitans</taxon>
    </lineage>
</organism>
<keyword evidence="2" id="KW-1133">Transmembrane helix</keyword>
<feature type="compositionally biased region" description="Low complexity" evidence="1">
    <location>
        <begin position="124"/>
        <end position="134"/>
    </location>
</feature>
<feature type="region of interest" description="Disordered" evidence="1">
    <location>
        <begin position="116"/>
        <end position="136"/>
    </location>
</feature>
<dbReference type="EMBL" id="QOUI01000003">
    <property type="protein sequence ID" value="RCK70287.1"/>
    <property type="molecule type" value="Genomic_DNA"/>
</dbReference>
<accession>A0A367YX22</accession>
<evidence type="ECO:0000313" key="4">
    <source>
        <dbReference type="Proteomes" id="UP000252770"/>
    </source>
</evidence>
<dbReference type="AlphaFoldDB" id="A0A367YX22"/>
<feature type="transmembrane region" description="Helical" evidence="2">
    <location>
        <begin position="181"/>
        <end position="203"/>
    </location>
</feature>
<proteinExistence type="predicted"/>
<keyword evidence="4" id="KW-1185">Reference proteome</keyword>